<name>A0A803VBX6_FICAL</name>
<proteinExistence type="predicted"/>
<dbReference type="Ensembl" id="ENSFALT00000036068.1">
    <property type="protein sequence ID" value="ENSFALP00000020232.1"/>
    <property type="gene ID" value="ENSFALG00000023742.1"/>
</dbReference>
<evidence type="ECO:0000259" key="2">
    <source>
        <dbReference type="Pfam" id="PF00711"/>
    </source>
</evidence>
<feature type="domain" description="Beta-defensin-like" evidence="2">
    <location>
        <begin position="26"/>
        <end position="57"/>
    </location>
</feature>
<dbReference type="Proteomes" id="UP000016665">
    <property type="component" value="Chromosome 3"/>
</dbReference>
<dbReference type="SUPFAM" id="SSF57392">
    <property type="entry name" value="Defensin-like"/>
    <property type="match status" value="1"/>
</dbReference>
<feature type="chain" id="PRO_5032568723" description="Beta-defensin-like domain-containing protein" evidence="1">
    <location>
        <begin position="17"/>
        <end position="58"/>
    </location>
</feature>
<feature type="signal peptide" evidence="1">
    <location>
        <begin position="1"/>
        <end position="16"/>
    </location>
</feature>
<protein>
    <recommendedName>
        <fullName evidence="2">Beta-defensin-like domain-containing protein</fullName>
    </recommendedName>
</protein>
<keyword evidence="4" id="KW-1185">Reference proteome</keyword>
<organism evidence="3 4">
    <name type="scientific">Ficedula albicollis</name>
    <name type="common">Collared flycatcher</name>
    <name type="synonym">Muscicapa albicollis</name>
    <dbReference type="NCBI Taxonomy" id="59894"/>
    <lineage>
        <taxon>Eukaryota</taxon>
        <taxon>Metazoa</taxon>
        <taxon>Chordata</taxon>
        <taxon>Craniata</taxon>
        <taxon>Vertebrata</taxon>
        <taxon>Euteleostomi</taxon>
        <taxon>Archelosauria</taxon>
        <taxon>Archosauria</taxon>
        <taxon>Dinosauria</taxon>
        <taxon>Saurischia</taxon>
        <taxon>Theropoda</taxon>
        <taxon>Coelurosauria</taxon>
        <taxon>Aves</taxon>
        <taxon>Neognathae</taxon>
        <taxon>Neoaves</taxon>
        <taxon>Telluraves</taxon>
        <taxon>Australaves</taxon>
        <taxon>Passeriformes</taxon>
        <taxon>Muscicapidae</taxon>
        <taxon>Ficedula</taxon>
    </lineage>
</organism>
<reference evidence="3 4" key="1">
    <citation type="journal article" date="2012" name="Nature">
        <title>The genomic landscape of species divergence in Ficedula flycatchers.</title>
        <authorList>
            <person name="Ellegren H."/>
            <person name="Smeds L."/>
            <person name="Burri R."/>
            <person name="Olason P.I."/>
            <person name="Backstrom N."/>
            <person name="Kawakami T."/>
            <person name="Kunstner A."/>
            <person name="Makinen H."/>
            <person name="Nadachowska-Brzyska K."/>
            <person name="Qvarnstrom A."/>
            <person name="Uebbing S."/>
            <person name="Wolf J.B."/>
        </authorList>
    </citation>
    <scope>NUCLEOTIDE SEQUENCE [LARGE SCALE GENOMIC DNA]</scope>
</reference>
<reference evidence="3" key="3">
    <citation type="submission" date="2025-09" db="UniProtKB">
        <authorList>
            <consortium name="Ensembl"/>
        </authorList>
    </citation>
    <scope>IDENTIFICATION</scope>
</reference>
<dbReference type="AlphaFoldDB" id="A0A803VBX6"/>
<dbReference type="GO" id="GO:0006952">
    <property type="term" value="P:defense response"/>
    <property type="evidence" value="ECO:0007669"/>
    <property type="project" value="InterPro"/>
</dbReference>
<reference evidence="3" key="2">
    <citation type="submission" date="2025-08" db="UniProtKB">
        <authorList>
            <consortium name="Ensembl"/>
        </authorList>
    </citation>
    <scope>IDENTIFICATION</scope>
</reference>
<dbReference type="GO" id="GO:0005576">
    <property type="term" value="C:extracellular region"/>
    <property type="evidence" value="ECO:0007669"/>
    <property type="project" value="InterPro"/>
</dbReference>
<accession>A0A803VBX6</accession>
<dbReference type="Pfam" id="PF00711">
    <property type="entry name" value="Defensin_beta"/>
    <property type="match status" value="1"/>
</dbReference>
<keyword evidence="1" id="KW-0732">Signal</keyword>
<sequence length="58" mass="6383">TLNFFFVTIVLSPCVSFPVEIGGILECRRRRGYCSFGRCIPPAIPIGRCTGQTICCRG</sequence>
<evidence type="ECO:0000313" key="4">
    <source>
        <dbReference type="Proteomes" id="UP000016665"/>
    </source>
</evidence>
<evidence type="ECO:0000256" key="1">
    <source>
        <dbReference type="SAM" id="SignalP"/>
    </source>
</evidence>
<dbReference type="GeneTree" id="ENSGT01040000244745"/>
<dbReference type="InterPro" id="IPR001855">
    <property type="entry name" value="Defensin_beta-like"/>
</dbReference>
<evidence type="ECO:0000313" key="3">
    <source>
        <dbReference type="Ensembl" id="ENSFALP00000020232.1"/>
    </source>
</evidence>